<keyword evidence="4" id="KW-1185">Reference proteome</keyword>
<dbReference type="PANTHER" id="PTHR43278:SF2">
    <property type="entry name" value="IRON-SULFUR FLAVOPROTEIN"/>
    <property type="match status" value="1"/>
</dbReference>
<gene>
    <name evidence="3" type="ORF">BET01_12400</name>
</gene>
<reference evidence="3 4" key="1">
    <citation type="submission" date="2016-08" db="EMBL/GenBank/DDBJ databases">
        <title>A new outlook on sporulation: Clostridium algidixylanolyticum.</title>
        <authorList>
            <person name="Poppleton D.I."/>
            <person name="Gribaldo S."/>
        </authorList>
    </citation>
    <scope>NUCLEOTIDE SEQUENCE [LARGE SCALE GENOMIC DNA]</scope>
    <source>
        <strain evidence="3 4">SPL73</strain>
    </source>
</reference>
<dbReference type="InterPro" id="IPR051796">
    <property type="entry name" value="ISF_SsuE-like"/>
</dbReference>
<dbReference type="PANTHER" id="PTHR43278">
    <property type="entry name" value="NAD(P)H-DEPENDENT FMN-CONTAINING OXIDOREDUCTASE YWQN-RELATED"/>
    <property type="match status" value="1"/>
</dbReference>
<name>A0A419T916_9FIRM</name>
<comment type="caution">
    <text evidence="3">The sequence shown here is derived from an EMBL/GenBank/DDBJ whole genome shotgun (WGS) entry which is preliminary data.</text>
</comment>
<organism evidence="3 4">
    <name type="scientific">Lacrimispora algidixylanolytica</name>
    <dbReference type="NCBI Taxonomy" id="94868"/>
    <lineage>
        <taxon>Bacteria</taxon>
        <taxon>Bacillati</taxon>
        <taxon>Bacillota</taxon>
        <taxon>Clostridia</taxon>
        <taxon>Lachnospirales</taxon>
        <taxon>Lachnospiraceae</taxon>
        <taxon>Lacrimispora</taxon>
    </lineage>
</organism>
<dbReference type="SUPFAM" id="SSF52218">
    <property type="entry name" value="Flavoproteins"/>
    <property type="match status" value="2"/>
</dbReference>
<evidence type="ECO:0000313" key="3">
    <source>
        <dbReference type="EMBL" id="RKD33960.1"/>
    </source>
</evidence>
<dbReference type="InterPro" id="IPR029039">
    <property type="entry name" value="Flavoprotein-like_sf"/>
</dbReference>
<dbReference type="RefSeq" id="WP_120195388.1">
    <property type="nucleotide sequence ID" value="NZ_MCIA01000003.1"/>
</dbReference>
<accession>A0A419T916</accession>
<keyword evidence="1" id="KW-0285">Flavoprotein</keyword>
<dbReference type="OrthoDB" id="9805976at2"/>
<sequence>MKITIFDFGKDRSNELLSQEIKSYFKESNKESEITIYDSIDTQIKDCIGCWSCWWKTPGRCALNDDASKLFKDYINSDEVVLLFNTENGFIDGKGKTFLDRLIQHYLPYIEIRNGESGHVKRYDRYPVLNFYFEKSGLSHEEVNVIKNYLARTAYHYQSACKEFLYENDCLQVADLEYAEPIGEVLSKDVVERKAKGKWVIYNGSPRGNHSNSMLIIEKIIKGMKTQGVENIEVRNLINLKAHKMWAENFGINENHLFVFPLYVHAMPGSVMKFFEQLKPINNKEVHMAFFVQSGFPETSQSYYLRPYLELITKKLGVSFDGTIIKPGVEGIQIKPESVNKKFFDQMELLGQTYANKGIMDISLKKEYEKTEYLSKGAQFLFSIISLTGLTNYYWNLNLKKNGAYKKRFARPYAEDSSTK</sequence>
<dbReference type="AlphaFoldDB" id="A0A419T916"/>
<dbReference type="Proteomes" id="UP000284277">
    <property type="component" value="Unassembled WGS sequence"/>
</dbReference>
<evidence type="ECO:0000256" key="2">
    <source>
        <dbReference type="ARBA" id="ARBA00022643"/>
    </source>
</evidence>
<evidence type="ECO:0008006" key="5">
    <source>
        <dbReference type="Google" id="ProtNLM"/>
    </source>
</evidence>
<evidence type="ECO:0000256" key="1">
    <source>
        <dbReference type="ARBA" id="ARBA00022630"/>
    </source>
</evidence>
<dbReference type="EMBL" id="MCIA01000003">
    <property type="protein sequence ID" value="RKD33960.1"/>
    <property type="molecule type" value="Genomic_DNA"/>
</dbReference>
<dbReference type="Gene3D" id="3.40.50.360">
    <property type="match status" value="1"/>
</dbReference>
<protein>
    <recommendedName>
        <fullName evidence="5">NADPH-dependent FMN reductase-like domain-containing protein</fullName>
    </recommendedName>
</protein>
<keyword evidence="2" id="KW-0288">FMN</keyword>
<proteinExistence type="predicted"/>
<evidence type="ECO:0000313" key="4">
    <source>
        <dbReference type="Proteomes" id="UP000284277"/>
    </source>
</evidence>